<keyword evidence="3" id="KW-1185">Reference proteome</keyword>
<gene>
    <name evidence="2" type="ORF">CUMW_244490</name>
</gene>
<evidence type="ECO:0000256" key="1">
    <source>
        <dbReference type="SAM" id="Phobius"/>
    </source>
</evidence>
<dbReference type="PANTHER" id="PTHR24299:SF59">
    <property type="entry name" value="CYTOCHROME P450 SUPERFAMILY PROTEIN"/>
    <property type="match status" value="1"/>
</dbReference>
<keyword evidence="1" id="KW-1133">Transmembrane helix</keyword>
<keyword evidence="1" id="KW-0472">Membrane</keyword>
<evidence type="ECO:0000313" key="2">
    <source>
        <dbReference type="EMBL" id="GAY65887.1"/>
    </source>
</evidence>
<dbReference type="GO" id="GO:0005506">
    <property type="term" value="F:iron ion binding"/>
    <property type="evidence" value="ECO:0007669"/>
    <property type="project" value="InterPro"/>
</dbReference>
<comment type="caution">
    <text evidence="2">The sequence shown here is derived from an EMBL/GenBank/DDBJ whole genome shotgun (WGS) entry which is preliminary data.</text>
</comment>
<feature type="transmembrane region" description="Helical" evidence="1">
    <location>
        <begin position="19"/>
        <end position="35"/>
    </location>
</feature>
<dbReference type="EMBL" id="BDQV01000525">
    <property type="protein sequence ID" value="GAY65887.1"/>
    <property type="molecule type" value="Genomic_DNA"/>
</dbReference>
<name>A0A2H5QMM8_CITUN</name>
<protein>
    <submittedName>
        <fullName evidence="2">Uncharacterized protein</fullName>
    </submittedName>
</protein>
<evidence type="ECO:0000313" key="3">
    <source>
        <dbReference type="Proteomes" id="UP000236630"/>
    </source>
</evidence>
<reference evidence="2 3" key="1">
    <citation type="journal article" date="2017" name="Front. Genet.">
        <title>Draft sequencing of the heterozygous diploid genome of Satsuma (Citrus unshiu Marc.) using a hybrid assembly approach.</title>
        <authorList>
            <person name="Shimizu T."/>
            <person name="Tanizawa Y."/>
            <person name="Mochizuki T."/>
            <person name="Nagasaki H."/>
            <person name="Yoshioka T."/>
            <person name="Toyoda A."/>
            <person name="Fujiyama A."/>
            <person name="Kaminuma E."/>
            <person name="Nakamura Y."/>
        </authorList>
    </citation>
    <scope>NUCLEOTIDE SEQUENCE [LARGE SCALE GENOMIC DNA]</scope>
    <source>
        <strain evidence="3">cv. Miyagawa wase</strain>
    </source>
</reference>
<keyword evidence="1" id="KW-0812">Transmembrane</keyword>
<accession>A0A2H5QMM8</accession>
<dbReference type="GO" id="GO:0020037">
    <property type="term" value="F:heme binding"/>
    <property type="evidence" value="ECO:0007669"/>
    <property type="project" value="InterPro"/>
</dbReference>
<proteinExistence type="predicted"/>
<dbReference type="Proteomes" id="UP000236630">
    <property type="component" value="Unassembled WGS sequence"/>
</dbReference>
<dbReference type="GO" id="GO:0004497">
    <property type="term" value="F:monooxygenase activity"/>
    <property type="evidence" value="ECO:0007669"/>
    <property type="project" value="InterPro"/>
</dbReference>
<organism evidence="2 3">
    <name type="scientific">Citrus unshiu</name>
    <name type="common">Satsuma mandarin</name>
    <name type="synonym">Citrus nobilis var. unshiu</name>
    <dbReference type="NCBI Taxonomy" id="55188"/>
    <lineage>
        <taxon>Eukaryota</taxon>
        <taxon>Viridiplantae</taxon>
        <taxon>Streptophyta</taxon>
        <taxon>Embryophyta</taxon>
        <taxon>Tracheophyta</taxon>
        <taxon>Spermatophyta</taxon>
        <taxon>Magnoliopsida</taxon>
        <taxon>eudicotyledons</taxon>
        <taxon>Gunneridae</taxon>
        <taxon>Pentapetalae</taxon>
        <taxon>rosids</taxon>
        <taxon>malvids</taxon>
        <taxon>Sapindales</taxon>
        <taxon>Rutaceae</taxon>
        <taxon>Aurantioideae</taxon>
        <taxon>Citrus</taxon>
    </lineage>
</organism>
<dbReference type="SUPFAM" id="SSF48264">
    <property type="entry name" value="Cytochrome P450"/>
    <property type="match status" value="1"/>
</dbReference>
<dbReference type="AlphaFoldDB" id="A0A2H5QMM8"/>
<sequence>MCLPNIWPEAVAWVDDNCILWLVFTFVWVMALSFISRRRRKQVRPGPKPYPVIGNLLEPGGKPHKSLANLTKIHGRIMSLKTWPGDDSSDLRRKKINDLLAYVEENCPAGKAIGFGQAAFHTSLNLSSNTIFSNNLVDPN</sequence>
<dbReference type="STRING" id="55188.A0A2H5QMM8"/>
<dbReference type="InterPro" id="IPR036396">
    <property type="entry name" value="Cyt_P450_sf"/>
</dbReference>
<dbReference type="Gene3D" id="1.10.630.10">
    <property type="entry name" value="Cytochrome P450"/>
    <property type="match status" value="1"/>
</dbReference>
<dbReference type="GO" id="GO:0016705">
    <property type="term" value="F:oxidoreductase activity, acting on paired donors, with incorporation or reduction of molecular oxygen"/>
    <property type="evidence" value="ECO:0007669"/>
    <property type="project" value="InterPro"/>
</dbReference>
<dbReference type="PANTHER" id="PTHR24299">
    <property type="entry name" value="CYTOCHROME P450 FAMILY 1"/>
    <property type="match status" value="1"/>
</dbReference>